<dbReference type="Pfam" id="PF03007">
    <property type="entry name" value="WS_DGAT_cat"/>
    <property type="match status" value="1"/>
</dbReference>
<keyword evidence="8 11" id="KW-0443">Lipid metabolism</keyword>
<keyword evidence="9 11" id="KW-0012">Acyltransferase</keyword>
<dbReference type="GO" id="GO:0004144">
    <property type="term" value="F:diacylglycerol O-acyltransferase activity"/>
    <property type="evidence" value="ECO:0007669"/>
    <property type="project" value="UniProtKB-EC"/>
</dbReference>
<keyword evidence="7 11" id="KW-0319">Glycerol metabolism</keyword>
<accession>A0A7X5ZPV9</accession>
<comment type="caution">
    <text evidence="15">The sequence shown here is derived from an EMBL/GenBank/DDBJ whole genome shotgun (WGS) entry which is preliminary data.</text>
</comment>
<evidence type="ECO:0000256" key="10">
    <source>
        <dbReference type="ARBA" id="ARBA00048109"/>
    </source>
</evidence>
<evidence type="ECO:0000313" key="16">
    <source>
        <dbReference type="Proteomes" id="UP000545493"/>
    </source>
</evidence>
<keyword evidence="5 11" id="KW-0444">Lipid biosynthesis</keyword>
<dbReference type="InterPro" id="IPR009721">
    <property type="entry name" value="O-acyltransferase_WSD1_C"/>
</dbReference>
<dbReference type="AlphaFoldDB" id="A0A7X5ZPV9"/>
<dbReference type="Pfam" id="PF06974">
    <property type="entry name" value="WS_DGAT_C"/>
    <property type="match status" value="1"/>
</dbReference>
<dbReference type="Gene3D" id="3.30.559.10">
    <property type="entry name" value="Chloramphenicol acetyltransferase-like domain"/>
    <property type="match status" value="1"/>
</dbReference>
<dbReference type="GO" id="GO:0001666">
    <property type="term" value="P:response to hypoxia"/>
    <property type="evidence" value="ECO:0007669"/>
    <property type="project" value="TreeGrafter"/>
</dbReference>
<comment type="pathway">
    <text evidence="2">Lipid metabolism.</text>
</comment>
<dbReference type="Proteomes" id="UP000545493">
    <property type="component" value="Unassembled WGS sequence"/>
</dbReference>
<protein>
    <recommendedName>
        <fullName evidence="4 11">Diacylglycerol O-acyltransferase</fullName>
        <ecNumber evidence="4 11">2.3.1.20</ecNumber>
    </recommendedName>
</protein>
<dbReference type="PANTHER" id="PTHR31650:SF1">
    <property type="entry name" value="WAX ESTER SYNTHASE_DIACYLGLYCEROL ACYLTRANSFERASE 4-RELATED"/>
    <property type="match status" value="1"/>
</dbReference>
<feature type="region of interest" description="Disordered" evidence="12">
    <location>
        <begin position="162"/>
        <end position="188"/>
    </location>
</feature>
<evidence type="ECO:0000256" key="5">
    <source>
        <dbReference type="ARBA" id="ARBA00022516"/>
    </source>
</evidence>
<reference evidence="15 16" key="1">
    <citation type="submission" date="2020-03" db="EMBL/GenBank/DDBJ databases">
        <title>Sequencing the genomes of 1000 actinobacteria strains.</title>
        <authorList>
            <person name="Klenk H.-P."/>
        </authorList>
    </citation>
    <scope>NUCLEOTIDE SEQUENCE [LARGE SCALE GENOMIC DNA]</scope>
    <source>
        <strain evidence="15 16">DSM 45685</strain>
    </source>
</reference>
<keyword evidence="6 11" id="KW-0808">Transferase</keyword>
<evidence type="ECO:0000256" key="11">
    <source>
        <dbReference type="RuleBase" id="RU361241"/>
    </source>
</evidence>
<gene>
    <name evidence="15" type="ORF">FHU38_001527</name>
</gene>
<dbReference type="RefSeq" id="WP_167168144.1">
    <property type="nucleotide sequence ID" value="NZ_JAAOYM010000001.1"/>
</dbReference>
<evidence type="ECO:0000259" key="14">
    <source>
        <dbReference type="Pfam" id="PF06974"/>
    </source>
</evidence>
<keyword evidence="16" id="KW-1185">Reference proteome</keyword>
<dbReference type="InterPro" id="IPR014292">
    <property type="entry name" value="Acyl_transf_WS/DGAT"/>
</dbReference>
<comment type="catalytic activity">
    <reaction evidence="10 11">
        <text>an acyl-CoA + a 1,2-diacyl-sn-glycerol = a triacyl-sn-glycerol + CoA</text>
        <dbReference type="Rhea" id="RHEA:10868"/>
        <dbReference type="ChEBI" id="CHEBI:17815"/>
        <dbReference type="ChEBI" id="CHEBI:57287"/>
        <dbReference type="ChEBI" id="CHEBI:58342"/>
        <dbReference type="ChEBI" id="CHEBI:64615"/>
        <dbReference type="EC" id="2.3.1.20"/>
    </reaction>
</comment>
<dbReference type="GO" id="GO:0005886">
    <property type="term" value="C:plasma membrane"/>
    <property type="evidence" value="ECO:0007669"/>
    <property type="project" value="TreeGrafter"/>
</dbReference>
<dbReference type="GO" id="GO:0071731">
    <property type="term" value="P:response to nitric oxide"/>
    <property type="evidence" value="ECO:0007669"/>
    <property type="project" value="TreeGrafter"/>
</dbReference>
<evidence type="ECO:0000256" key="4">
    <source>
        <dbReference type="ARBA" id="ARBA00013244"/>
    </source>
</evidence>
<comment type="similarity">
    <text evidence="3 11">Belongs to the long-chain O-acyltransferase family.</text>
</comment>
<dbReference type="EC" id="2.3.1.20" evidence="4 11"/>
<dbReference type="EMBL" id="JAAOYM010000001">
    <property type="protein sequence ID" value="NIJ11183.1"/>
    <property type="molecule type" value="Genomic_DNA"/>
</dbReference>
<comment type="pathway">
    <text evidence="1 11">Glycerolipid metabolism; triacylglycerol biosynthesis.</text>
</comment>
<organism evidence="15 16">
    <name type="scientific">Saccharomonospora amisosensis</name>
    <dbReference type="NCBI Taxonomy" id="1128677"/>
    <lineage>
        <taxon>Bacteria</taxon>
        <taxon>Bacillati</taxon>
        <taxon>Actinomycetota</taxon>
        <taxon>Actinomycetes</taxon>
        <taxon>Pseudonocardiales</taxon>
        <taxon>Pseudonocardiaceae</taxon>
        <taxon>Saccharomonospora</taxon>
    </lineage>
</organism>
<evidence type="ECO:0000313" key="15">
    <source>
        <dbReference type="EMBL" id="NIJ11183.1"/>
    </source>
</evidence>
<evidence type="ECO:0000256" key="8">
    <source>
        <dbReference type="ARBA" id="ARBA00023098"/>
    </source>
</evidence>
<dbReference type="SUPFAM" id="SSF52777">
    <property type="entry name" value="CoA-dependent acyltransferases"/>
    <property type="match status" value="2"/>
</dbReference>
<dbReference type="InterPro" id="IPR023213">
    <property type="entry name" value="CAT-like_dom_sf"/>
</dbReference>
<dbReference type="InterPro" id="IPR045034">
    <property type="entry name" value="O-acyltransferase_WSD1-like"/>
</dbReference>
<evidence type="ECO:0000259" key="13">
    <source>
        <dbReference type="Pfam" id="PF03007"/>
    </source>
</evidence>
<evidence type="ECO:0000256" key="9">
    <source>
        <dbReference type="ARBA" id="ARBA00023315"/>
    </source>
</evidence>
<feature type="domain" description="O-acyltransferase WSD1 C-terminal" evidence="14">
    <location>
        <begin position="298"/>
        <end position="443"/>
    </location>
</feature>
<evidence type="ECO:0000256" key="2">
    <source>
        <dbReference type="ARBA" id="ARBA00005189"/>
    </source>
</evidence>
<dbReference type="GO" id="GO:0051701">
    <property type="term" value="P:biological process involved in interaction with host"/>
    <property type="evidence" value="ECO:0007669"/>
    <property type="project" value="TreeGrafter"/>
</dbReference>
<evidence type="ECO:0000256" key="7">
    <source>
        <dbReference type="ARBA" id="ARBA00022798"/>
    </source>
</evidence>
<dbReference type="PANTHER" id="PTHR31650">
    <property type="entry name" value="O-ACYLTRANSFERASE (WSD1-LIKE) FAMILY PROTEIN"/>
    <property type="match status" value="1"/>
</dbReference>
<proteinExistence type="inferred from homology"/>
<sequence length="448" mass="48111">MPSDRLSALDVAFLCLEGDTTPMHMAAVATFQPPAALDLGRLRDLLATRAARLPVLRKRVHSSWPPFGGARWREDPGFDPDRHIAVETLRDTYGPDALAEFTSEWIATPLDPRAPLWNIQLVSGLPNSEFAMLLKFHHALTDGTGAVEAAFGLLDDILPGQQARSTRQRPARQPTGAERDPQRSPLHLLRDTASTVLGNATESAGIAKAVLRAARPYPISPTVTLNSRQRRLAFVRADLSDVKRVRKTYGGTGNDVILAVLAGALREWMLNRGMRPDARTLRALVPVSTRGRAAADGGNLLSGYLCDLPVEVDDPVERLCAVRETMESNKRAGPYRGAGALPVLANRLPCGVHRLATKAAGRAAPLLFDTVVTNVPLPGLPLSLGGARLREVYPFVPLAPHQALGIAVSTYRDSLHVGLQANASAVPDVGSLADAVGKSLAALYQRCP</sequence>
<name>A0A7X5ZPV9_9PSEU</name>
<dbReference type="GO" id="GO:0006071">
    <property type="term" value="P:glycerol metabolic process"/>
    <property type="evidence" value="ECO:0007669"/>
    <property type="project" value="UniProtKB-KW"/>
</dbReference>
<feature type="domain" description="O-acyltransferase WSD1-like N-terminal" evidence="13">
    <location>
        <begin position="6"/>
        <end position="257"/>
    </location>
</feature>
<dbReference type="UniPathway" id="UPA00282"/>
<dbReference type="GO" id="GO:0019432">
    <property type="term" value="P:triglyceride biosynthetic process"/>
    <property type="evidence" value="ECO:0007669"/>
    <property type="project" value="UniProtKB-UniPathway"/>
</dbReference>
<dbReference type="InterPro" id="IPR004255">
    <property type="entry name" value="O-acyltransferase_WSD1_N"/>
</dbReference>
<evidence type="ECO:0000256" key="1">
    <source>
        <dbReference type="ARBA" id="ARBA00004771"/>
    </source>
</evidence>
<evidence type="ECO:0000256" key="3">
    <source>
        <dbReference type="ARBA" id="ARBA00009587"/>
    </source>
</evidence>
<evidence type="ECO:0000256" key="6">
    <source>
        <dbReference type="ARBA" id="ARBA00022679"/>
    </source>
</evidence>
<evidence type="ECO:0000256" key="12">
    <source>
        <dbReference type="SAM" id="MobiDB-lite"/>
    </source>
</evidence>
<dbReference type="NCBIfam" id="TIGR02946">
    <property type="entry name" value="acyl_WS_DGAT"/>
    <property type="match status" value="1"/>
</dbReference>